<dbReference type="InterPro" id="IPR010710">
    <property type="entry name" value="DUF1289"/>
</dbReference>
<gene>
    <name evidence="1" type="ORF">E6Q51_03005</name>
</gene>
<dbReference type="PANTHER" id="PTHR35175">
    <property type="entry name" value="DUF1289 DOMAIN-CONTAINING PROTEIN"/>
    <property type="match status" value="1"/>
</dbReference>
<sequence length="61" mass="6791">MSDHEIPSPCVGVCSIDESNGFCQGCFRTLDEIRQWWDLDNDGKAEVIKLANARESAVFGE</sequence>
<dbReference type="PANTHER" id="PTHR35175:SF2">
    <property type="entry name" value="DUF1289 DOMAIN-CONTAINING PROTEIN"/>
    <property type="match status" value="1"/>
</dbReference>
<dbReference type="Proteomes" id="UP000321374">
    <property type="component" value="Unassembled WGS sequence"/>
</dbReference>
<evidence type="ECO:0000313" key="2">
    <source>
        <dbReference type="Proteomes" id="UP000321374"/>
    </source>
</evidence>
<accession>A0A5C7WLT6</accession>
<proteinExistence type="predicted"/>
<dbReference type="AlphaFoldDB" id="A0A5C7WLT6"/>
<evidence type="ECO:0000313" key="1">
    <source>
        <dbReference type="EMBL" id="TXI37598.1"/>
    </source>
</evidence>
<reference evidence="1 2" key="1">
    <citation type="submission" date="2018-09" db="EMBL/GenBank/DDBJ databases">
        <title>Metagenome Assembled Genomes from an Advanced Water Purification Facility.</title>
        <authorList>
            <person name="Stamps B.W."/>
            <person name="Spear J.R."/>
        </authorList>
    </citation>
    <scope>NUCLEOTIDE SEQUENCE [LARGE SCALE GENOMIC DNA]</scope>
    <source>
        <strain evidence="1">Bin_42_2</strain>
    </source>
</reference>
<dbReference type="Pfam" id="PF06945">
    <property type="entry name" value="DUF1289"/>
    <property type="match status" value="1"/>
</dbReference>
<protein>
    <submittedName>
        <fullName evidence="1">DUF1289 domain-containing protein</fullName>
    </submittedName>
</protein>
<name>A0A5C7WLT6_METME</name>
<dbReference type="EMBL" id="SSGG01000050">
    <property type="protein sequence ID" value="TXI37598.1"/>
    <property type="molecule type" value="Genomic_DNA"/>
</dbReference>
<dbReference type="STRING" id="1122236.GCA_000378225_01183"/>
<comment type="caution">
    <text evidence="1">The sequence shown here is derived from an EMBL/GenBank/DDBJ whole genome shotgun (WGS) entry which is preliminary data.</text>
</comment>
<organism evidence="1 2">
    <name type="scientific">Methylophilus methylotrophus</name>
    <name type="common">Bacterium W3A1</name>
    <dbReference type="NCBI Taxonomy" id="17"/>
    <lineage>
        <taxon>Bacteria</taxon>
        <taxon>Pseudomonadati</taxon>
        <taxon>Pseudomonadota</taxon>
        <taxon>Betaproteobacteria</taxon>
        <taxon>Nitrosomonadales</taxon>
        <taxon>Methylophilaceae</taxon>
        <taxon>Methylophilus</taxon>
    </lineage>
</organism>